<evidence type="ECO:0000313" key="1">
    <source>
        <dbReference type="EMBL" id="KAF2476644.1"/>
    </source>
</evidence>
<protein>
    <submittedName>
        <fullName evidence="1">Uncharacterized protein</fullName>
    </submittedName>
</protein>
<comment type="caution">
    <text evidence="1">The sequence shown here is derived from an EMBL/GenBank/DDBJ whole genome shotgun (WGS) entry which is preliminary data.</text>
</comment>
<reference evidence="1" key="1">
    <citation type="journal article" date="2020" name="Stud. Mycol.">
        <title>101 Dothideomycetes genomes: a test case for predicting lifestyles and emergence of pathogens.</title>
        <authorList>
            <person name="Haridas S."/>
            <person name="Albert R."/>
            <person name="Binder M."/>
            <person name="Bloem J."/>
            <person name="Labutti K."/>
            <person name="Salamov A."/>
            <person name="Andreopoulos B."/>
            <person name="Baker S."/>
            <person name="Barry K."/>
            <person name="Bills G."/>
            <person name="Bluhm B."/>
            <person name="Cannon C."/>
            <person name="Castanera R."/>
            <person name="Culley D."/>
            <person name="Daum C."/>
            <person name="Ezra D."/>
            <person name="Gonzalez J."/>
            <person name="Henrissat B."/>
            <person name="Kuo A."/>
            <person name="Liang C."/>
            <person name="Lipzen A."/>
            <person name="Lutzoni F."/>
            <person name="Magnuson J."/>
            <person name="Mondo S."/>
            <person name="Nolan M."/>
            <person name="Ohm R."/>
            <person name="Pangilinan J."/>
            <person name="Park H.-J."/>
            <person name="Ramirez L."/>
            <person name="Alfaro M."/>
            <person name="Sun H."/>
            <person name="Tritt A."/>
            <person name="Yoshinaga Y."/>
            <person name="Zwiers L.-H."/>
            <person name="Turgeon B."/>
            <person name="Goodwin S."/>
            <person name="Spatafora J."/>
            <person name="Crous P."/>
            <person name="Grigoriev I."/>
        </authorList>
    </citation>
    <scope>NUCLEOTIDE SEQUENCE</scope>
    <source>
        <strain evidence="1">ATCC 200398</strain>
    </source>
</reference>
<accession>A0ACB6RBF1</accession>
<keyword evidence="2" id="KW-1185">Reference proteome</keyword>
<gene>
    <name evidence="1" type="ORF">BDR25DRAFT_349720</name>
</gene>
<evidence type="ECO:0000313" key="2">
    <source>
        <dbReference type="Proteomes" id="UP000799755"/>
    </source>
</evidence>
<organism evidence="1 2">
    <name type="scientific">Lindgomyces ingoldianus</name>
    <dbReference type="NCBI Taxonomy" id="673940"/>
    <lineage>
        <taxon>Eukaryota</taxon>
        <taxon>Fungi</taxon>
        <taxon>Dikarya</taxon>
        <taxon>Ascomycota</taxon>
        <taxon>Pezizomycotina</taxon>
        <taxon>Dothideomycetes</taxon>
        <taxon>Pleosporomycetidae</taxon>
        <taxon>Pleosporales</taxon>
        <taxon>Lindgomycetaceae</taxon>
        <taxon>Lindgomyces</taxon>
    </lineage>
</organism>
<dbReference type="Proteomes" id="UP000799755">
    <property type="component" value="Unassembled WGS sequence"/>
</dbReference>
<dbReference type="EMBL" id="MU003494">
    <property type="protein sequence ID" value="KAF2476644.1"/>
    <property type="molecule type" value="Genomic_DNA"/>
</dbReference>
<proteinExistence type="predicted"/>
<sequence length="215" mass="24257">MAITEGPEVRVWKKGQRGYATDARHSVFQMGGIWSPSKHSRKNEKEPWRGVIRSEKQEHNERGVSWHALAIGFSNPVIITTIHNTYMTPLKTRALKGYDMLSHNVEDNQSKSVNSVLNRPPNSALSNVSVFDSPLGTQGPIFGKPRSEFGEQCFDQASFPIDGAPYKRNDKPHCIRSNDAHNLQTIALLELGRLRPYWTRMDKERSAGCSKAQNK</sequence>
<name>A0ACB6RBF1_9PLEO</name>